<keyword evidence="5 6" id="KW-0862">Zinc</keyword>
<keyword evidence="1 6" id="KW-0328">Glycosyltransferase</keyword>
<dbReference type="Gene3D" id="3.20.20.105">
    <property type="entry name" value="Queuine tRNA-ribosyltransferase-like"/>
    <property type="match status" value="1"/>
</dbReference>
<evidence type="ECO:0000256" key="3">
    <source>
        <dbReference type="ARBA" id="ARBA00022694"/>
    </source>
</evidence>
<feature type="binding site" evidence="6">
    <location>
        <position position="281"/>
    </location>
    <ligand>
        <name>Zn(2+)</name>
        <dbReference type="ChEBI" id="CHEBI:29105"/>
    </ligand>
</feature>
<dbReference type="PANTHER" id="PTHR46499">
    <property type="entry name" value="QUEUINE TRNA-RIBOSYLTRANSFERASE"/>
    <property type="match status" value="1"/>
</dbReference>
<dbReference type="STRING" id="456442.Mboo_1313"/>
<dbReference type="OrthoDB" id="6871at2157"/>
<dbReference type="EC" id="2.4.2.48" evidence="6"/>
<protein>
    <recommendedName>
        <fullName evidence="6">tRNA-guanine(15) transglycosylase</fullName>
        <ecNumber evidence="6">2.4.2.48</ecNumber>
    </recommendedName>
    <alternativeName>
        <fullName evidence="6">7-cyano-7-deazaguanine tRNA-ribosyltransferase</fullName>
    </alternativeName>
    <alternativeName>
        <fullName evidence="6">Archaeal tRNA-guanine transglycosylase</fullName>
    </alternativeName>
</protein>
<reference evidence="9" key="1">
    <citation type="journal article" date="2015" name="Microbiology">
        <title>Genome of Methanoregula boonei 6A8 reveals adaptations to oligotrophic peatland environments.</title>
        <authorList>
            <person name="Braeuer S."/>
            <person name="Cadillo-Quiroz H."/>
            <person name="Kyrpides N."/>
            <person name="Woyke T."/>
            <person name="Goodwin L."/>
            <person name="Detter C."/>
            <person name="Podell S."/>
            <person name="Yavitt J.B."/>
            <person name="Zinder S.H."/>
        </authorList>
    </citation>
    <scope>NUCLEOTIDE SEQUENCE [LARGE SCALE GENOMIC DNA]</scope>
    <source>
        <strain evidence="9">DSM 21154 / JCM 14090 / 6A8</strain>
    </source>
</reference>
<dbReference type="NCBIfam" id="TIGR00449">
    <property type="entry name" value="tgt_general"/>
    <property type="match status" value="1"/>
</dbReference>
<dbReference type="HAMAP" id="MF_01634">
    <property type="entry name" value="TgtA_arch"/>
    <property type="match status" value="1"/>
</dbReference>
<dbReference type="SUPFAM" id="SSF51713">
    <property type="entry name" value="tRNA-guanine transglycosylase"/>
    <property type="match status" value="1"/>
</dbReference>
<keyword evidence="2 6" id="KW-0808">Transferase</keyword>
<feature type="binding site" evidence="6">
    <location>
        <position position="193"/>
    </location>
    <ligand>
        <name>substrate</name>
    </ligand>
</feature>
<feature type="domain" description="tRNA-guanine(15) transglycosylase-like" evidence="7">
    <location>
        <begin position="13"/>
        <end position="335"/>
    </location>
</feature>
<dbReference type="EMBL" id="CP000780">
    <property type="protein sequence ID" value="ABS55831.1"/>
    <property type="molecule type" value="Genomic_DNA"/>
</dbReference>
<accession>A7I7X0</accession>
<evidence type="ECO:0000313" key="9">
    <source>
        <dbReference type="Proteomes" id="UP000002408"/>
    </source>
</evidence>
<feature type="binding site" evidence="6">
    <location>
        <position position="125"/>
    </location>
    <ligand>
        <name>substrate</name>
    </ligand>
</feature>
<dbReference type="SUPFAM" id="SSF88802">
    <property type="entry name" value="Pre-PUA domain"/>
    <property type="match status" value="1"/>
</dbReference>
<dbReference type="GO" id="GO:0005737">
    <property type="term" value="C:cytoplasm"/>
    <property type="evidence" value="ECO:0007669"/>
    <property type="project" value="TreeGrafter"/>
</dbReference>
<keyword evidence="3 6" id="KW-0819">tRNA processing</keyword>
<dbReference type="InterPro" id="IPR004804">
    <property type="entry name" value="TgtA"/>
</dbReference>
<evidence type="ECO:0000256" key="6">
    <source>
        <dbReference type="HAMAP-Rule" id="MF_01634"/>
    </source>
</evidence>
<comment type="function">
    <text evidence="6">Exchanges the guanine residue with 7-cyano-7-deazaguanine (preQ0) at position 15 in the dihydrouridine loop (D-loop) of archaeal tRNAs.</text>
</comment>
<dbReference type="Proteomes" id="UP000002408">
    <property type="component" value="Chromosome"/>
</dbReference>
<keyword evidence="9" id="KW-1185">Reference proteome</keyword>
<evidence type="ECO:0000256" key="2">
    <source>
        <dbReference type="ARBA" id="ARBA00022679"/>
    </source>
</evidence>
<comment type="catalytic activity">
    <reaction evidence="6">
        <text>guanosine(15) in tRNA + 7-cyano-7-carbaguanine = 7-cyano-7-carbaguanosine(15) in tRNA + guanine</text>
        <dbReference type="Rhea" id="RHEA:43164"/>
        <dbReference type="Rhea" id="RHEA-COMP:10371"/>
        <dbReference type="Rhea" id="RHEA-COMP:10372"/>
        <dbReference type="ChEBI" id="CHEBI:16235"/>
        <dbReference type="ChEBI" id="CHEBI:45075"/>
        <dbReference type="ChEBI" id="CHEBI:74269"/>
        <dbReference type="ChEBI" id="CHEBI:82850"/>
        <dbReference type="EC" id="2.4.2.48"/>
    </reaction>
</comment>
<dbReference type="InterPro" id="IPR050076">
    <property type="entry name" value="ArchSynthase1/Queuine_TRR"/>
</dbReference>
<keyword evidence="4 6" id="KW-0479">Metal-binding</keyword>
<dbReference type="eggNOG" id="arCOG00989">
    <property type="taxonomic scope" value="Archaea"/>
</dbReference>
<evidence type="ECO:0000256" key="5">
    <source>
        <dbReference type="ARBA" id="ARBA00022833"/>
    </source>
</evidence>
<dbReference type="GO" id="GO:0016763">
    <property type="term" value="F:pentosyltransferase activity"/>
    <property type="evidence" value="ECO:0007669"/>
    <property type="project" value="UniProtKB-UniRule"/>
</dbReference>
<dbReference type="NCBIfam" id="TIGR00432">
    <property type="entry name" value="arcsn_tRNA_tgt"/>
    <property type="match status" value="1"/>
</dbReference>
<dbReference type="InterPro" id="IPR002616">
    <property type="entry name" value="tRNA_ribo_trans-like"/>
</dbReference>
<dbReference type="HOGENOM" id="CLU_030083_0_0_2"/>
<comment type="pathway">
    <text evidence="6">tRNA modification; archaeosine-tRNA biosynthesis.</text>
</comment>
<feature type="active site" description="Nucleophile" evidence="6">
    <location>
        <position position="90"/>
    </location>
</feature>
<dbReference type="InterPro" id="IPR036511">
    <property type="entry name" value="TGT-like_sf"/>
</dbReference>
<feature type="binding site" evidence="6">
    <location>
        <position position="278"/>
    </location>
    <ligand>
        <name>Zn(2+)</name>
        <dbReference type="ChEBI" id="CHEBI:29105"/>
    </ligand>
</feature>
<dbReference type="KEGG" id="mbn:Mboo_1313"/>
<proteinExistence type="inferred from homology"/>
<dbReference type="GO" id="GO:0008270">
    <property type="term" value="F:zinc ion binding"/>
    <property type="evidence" value="ECO:0007669"/>
    <property type="project" value="UniProtKB-UniRule"/>
</dbReference>
<sequence length="482" mass="53714">MAITFESLDSDIAGRTGKLGAGKRIIKTPALLPVINPHLMLVTPKELRAMGVEALITNAYIFSQSRQYSERVKEEGLHKLLDFDGLIMTDSGSFQLSVYGQVSFTNKQTLSYQRDIGSDIWVPLDIPTSPDADRPTTERELAITMERLREAKELFGNDAPLAGPVQGGIFPDLRERAGKEVGDLGFSFCPIGAVVPLMESYRYRELVDVVMAAKSTIPRSACVHLFGAGHPAMFALAAAMGCDLFDSAAYALYAKDGRYLTTHGSFRIDELTDLPCACAVCRSHTAEELCTAKDRTRLLALHNLAVTLAEISRIRQAIADGTLWELVDERCRTHPQLLSGYRRLLSHAADLELYDRASKRRFFYRGDESCARTEVLRYQRQLDRLRLGKTVLVACDGKEREGYDDVLFFKPPFGPYPPALKETFPIGPAEIPPWDEAMVRQGCRGIRMLAESHKESRIMVSGLLNWEEIFTQEAGDAAELVR</sequence>
<gene>
    <name evidence="6" type="primary">tgtA</name>
    <name evidence="8" type="ordered locus">Mboo_1313</name>
</gene>
<evidence type="ECO:0000259" key="7">
    <source>
        <dbReference type="Pfam" id="PF01702"/>
    </source>
</evidence>
<dbReference type="RefSeq" id="WP_012106863.1">
    <property type="nucleotide sequence ID" value="NC_009712.1"/>
</dbReference>
<dbReference type="AlphaFoldDB" id="A7I7X0"/>
<name>A7I7X0_METB6</name>
<evidence type="ECO:0000313" key="8">
    <source>
        <dbReference type="EMBL" id="ABS55831.1"/>
    </source>
</evidence>
<dbReference type="GeneID" id="5411958"/>
<feature type="binding site" evidence="6">
    <location>
        <position position="276"/>
    </location>
    <ligand>
        <name>Zn(2+)</name>
        <dbReference type="ChEBI" id="CHEBI:29105"/>
    </ligand>
</feature>
<comment type="cofactor">
    <cofactor evidence="6">
        <name>Zn(2+)</name>
        <dbReference type="ChEBI" id="CHEBI:29105"/>
    </cofactor>
    <text evidence="6">Binds 1 zinc ion per subunit.</text>
</comment>
<dbReference type="Pfam" id="PF01702">
    <property type="entry name" value="TGT"/>
    <property type="match status" value="1"/>
</dbReference>
<comment type="similarity">
    <text evidence="6">Belongs to the archaeosine tRNA-ribosyltransferase family.</text>
</comment>
<evidence type="ECO:0000256" key="4">
    <source>
        <dbReference type="ARBA" id="ARBA00022723"/>
    </source>
</evidence>
<organism evidence="8 9">
    <name type="scientific">Methanoregula boonei (strain DSM 21154 / JCM 14090 / 6A8)</name>
    <dbReference type="NCBI Taxonomy" id="456442"/>
    <lineage>
        <taxon>Archaea</taxon>
        <taxon>Methanobacteriati</taxon>
        <taxon>Methanobacteriota</taxon>
        <taxon>Stenosarchaea group</taxon>
        <taxon>Methanomicrobia</taxon>
        <taxon>Methanomicrobiales</taxon>
        <taxon>Methanoregulaceae</taxon>
        <taxon>Methanoregula</taxon>
    </lineage>
</organism>
<evidence type="ECO:0000256" key="1">
    <source>
        <dbReference type="ARBA" id="ARBA00022676"/>
    </source>
</evidence>
<dbReference type="GO" id="GO:0002099">
    <property type="term" value="P:tRNA wobble guanine modification"/>
    <property type="evidence" value="ECO:0007669"/>
    <property type="project" value="TreeGrafter"/>
</dbReference>
<dbReference type="PANTHER" id="PTHR46499:SF1">
    <property type="entry name" value="QUEUINE TRNA-RIBOSYLTRANSFERASE"/>
    <property type="match status" value="1"/>
</dbReference>
<dbReference type="UniPathway" id="UPA00393"/>